<dbReference type="GO" id="GO:0009847">
    <property type="term" value="P:spore germination"/>
    <property type="evidence" value="ECO:0007669"/>
    <property type="project" value="InterPro"/>
</dbReference>
<protein>
    <submittedName>
        <fullName evidence="11">Germination protein, Ger(X)C family</fullName>
    </submittedName>
</protein>
<evidence type="ECO:0000259" key="10">
    <source>
        <dbReference type="Pfam" id="PF25198"/>
    </source>
</evidence>
<keyword evidence="5 8" id="KW-0472">Membrane</keyword>
<evidence type="ECO:0000256" key="5">
    <source>
        <dbReference type="ARBA" id="ARBA00023136"/>
    </source>
</evidence>
<feature type="transmembrane region" description="Helical" evidence="8">
    <location>
        <begin position="12"/>
        <end position="32"/>
    </location>
</feature>
<evidence type="ECO:0000256" key="2">
    <source>
        <dbReference type="ARBA" id="ARBA00007886"/>
    </source>
</evidence>
<sequence length="351" mass="40753">MYKKNINIFYNLLNKEKHIFISILVILIYIYFRSGVDYLPVENLDIPTGIGVDIIGGNKEYSVPISYYNYGENQRIGSIINTGVSSYLTGSRESRQLITNKSMILGLERVYIFSEAYSQFGIKNLIDTEFKNSNINDTALLAVCNGKAEDILKYQVSEYPSAADYIEGMLKRSIEDNFFSNNYKMMDVFVRMEAEGRNVVLPYIEVKDKRLKITGMALFKEDKMIRKIDIAEARIMNLLREHKVKGILAVQETPKEYISFKVKTKRKVRCEKKEDKFIFYIDLLLCGNIIENELYSDIHENSETMKLFQTKMKEKVEKQCLDFITEMQKEYNVDCLALGRVAAAKYGRHQK</sequence>
<evidence type="ECO:0000259" key="9">
    <source>
        <dbReference type="Pfam" id="PF05504"/>
    </source>
</evidence>
<keyword evidence="12" id="KW-1185">Reference proteome</keyword>
<feature type="domain" description="Spore germination GerAC-like C-terminal" evidence="9">
    <location>
        <begin position="214"/>
        <end position="349"/>
    </location>
</feature>
<accession>A0A1M5WWP4</accession>
<evidence type="ECO:0000256" key="3">
    <source>
        <dbReference type="ARBA" id="ARBA00022544"/>
    </source>
</evidence>
<comment type="subcellular location">
    <subcellularLocation>
        <location evidence="1">Membrane</location>
        <topology evidence="1">Lipid-anchor</topology>
    </subcellularLocation>
</comment>
<dbReference type="Proteomes" id="UP000184447">
    <property type="component" value="Unassembled WGS sequence"/>
</dbReference>
<dbReference type="EMBL" id="FQXM01000021">
    <property type="protein sequence ID" value="SHH92066.1"/>
    <property type="molecule type" value="Genomic_DNA"/>
</dbReference>
<dbReference type="GO" id="GO:0016020">
    <property type="term" value="C:membrane"/>
    <property type="evidence" value="ECO:0007669"/>
    <property type="project" value="UniProtKB-SubCell"/>
</dbReference>
<dbReference type="PANTHER" id="PTHR35789:SF1">
    <property type="entry name" value="SPORE GERMINATION PROTEIN B3"/>
    <property type="match status" value="1"/>
</dbReference>
<dbReference type="InterPro" id="IPR038501">
    <property type="entry name" value="Spore_GerAC_C_sf"/>
</dbReference>
<keyword evidence="6" id="KW-0564">Palmitate</keyword>
<gene>
    <name evidence="11" type="ORF">SAMN02745207_03182</name>
</gene>
<name>A0A1M5WWP4_9CLOT</name>
<dbReference type="Pfam" id="PF05504">
    <property type="entry name" value="Spore_GerAC"/>
    <property type="match status" value="1"/>
</dbReference>
<evidence type="ECO:0000313" key="12">
    <source>
        <dbReference type="Proteomes" id="UP000184447"/>
    </source>
</evidence>
<keyword evidence="8" id="KW-1133">Transmembrane helix</keyword>
<evidence type="ECO:0000256" key="1">
    <source>
        <dbReference type="ARBA" id="ARBA00004635"/>
    </source>
</evidence>
<evidence type="ECO:0000256" key="4">
    <source>
        <dbReference type="ARBA" id="ARBA00022729"/>
    </source>
</evidence>
<dbReference type="PANTHER" id="PTHR35789">
    <property type="entry name" value="SPORE GERMINATION PROTEIN B3"/>
    <property type="match status" value="1"/>
</dbReference>
<evidence type="ECO:0000313" key="11">
    <source>
        <dbReference type="EMBL" id="SHH92066.1"/>
    </source>
</evidence>
<reference evidence="11 12" key="1">
    <citation type="submission" date="2016-11" db="EMBL/GenBank/DDBJ databases">
        <authorList>
            <person name="Jaros S."/>
            <person name="Januszkiewicz K."/>
            <person name="Wedrychowicz H."/>
        </authorList>
    </citation>
    <scope>NUCLEOTIDE SEQUENCE [LARGE SCALE GENOMIC DNA]</scope>
    <source>
        <strain evidence="11 12">DSM 8605</strain>
    </source>
</reference>
<evidence type="ECO:0000256" key="7">
    <source>
        <dbReference type="ARBA" id="ARBA00023288"/>
    </source>
</evidence>
<comment type="similarity">
    <text evidence="2">Belongs to the GerABKC lipoprotein family.</text>
</comment>
<keyword evidence="4" id="KW-0732">Signal</keyword>
<keyword evidence="8" id="KW-0812">Transmembrane</keyword>
<feature type="domain" description="Spore germination protein N-terminal" evidence="10">
    <location>
        <begin position="37"/>
        <end position="206"/>
    </location>
</feature>
<dbReference type="Gene3D" id="3.30.300.210">
    <property type="entry name" value="Nutrient germinant receptor protein C, domain 3"/>
    <property type="match status" value="1"/>
</dbReference>
<dbReference type="STRING" id="1121316.SAMN02745207_03182"/>
<dbReference type="RefSeq" id="WP_084133612.1">
    <property type="nucleotide sequence ID" value="NZ_FQXM01000021.1"/>
</dbReference>
<dbReference type="InterPro" id="IPR008844">
    <property type="entry name" value="Spore_GerAC-like"/>
</dbReference>
<proteinExistence type="inferred from homology"/>
<evidence type="ECO:0000256" key="8">
    <source>
        <dbReference type="SAM" id="Phobius"/>
    </source>
</evidence>
<dbReference type="InterPro" id="IPR057336">
    <property type="entry name" value="GerAC_N"/>
</dbReference>
<dbReference type="InterPro" id="IPR046953">
    <property type="entry name" value="Spore_GerAC-like_C"/>
</dbReference>
<organism evidence="11 12">
    <name type="scientific">Clostridium grantii DSM 8605</name>
    <dbReference type="NCBI Taxonomy" id="1121316"/>
    <lineage>
        <taxon>Bacteria</taxon>
        <taxon>Bacillati</taxon>
        <taxon>Bacillota</taxon>
        <taxon>Clostridia</taxon>
        <taxon>Eubacteriales</taxon>
        <taxon>Clostridiaceae</taxon>
        <taxon>Clostridium</taxon>
    </lineage>
</organism>
<keyword evidence="3" id="KW-0309">Germination</keyword>
<keyword evidence="7" id="KW-0449">Lipoprotein</keyword>
<dbReference type="NCBIfam" id="TIGR02887">
    <property type="entry name" value="spore_ger_x_C"/>
    <property type="match status" value="1"/>
</dbReference>
<dbReference type="OrthoDB" id="1949745at2"/>
<evidence type="ECO:0000256" key="6">
    <source>
        <dbReference type="ARBA" id="ARBA00023139"/>
    </source>
</evidence>
<dbReference type="AlphaFoldDB" id="A0A1M5WWP4"/>
<dbReference type="Pfam" id="PF25198">
    <property type="entry name" value="Spore_GerAC_N"/>
    <property type="match status" value="1"/>
</dbReference>